<organism evidence="2">
    <name type="scientific">virus sp. ctK6s94</name>
    <dbReference type="NCBI Taxonomy" id="2826798"/>
    <lineage>
        <taxon>Viruses</taxon>
    </lineage>
</organism>
<protein>
    <submittedName>
        <fullName evidence="2">Upper collar protein</fullName>
    </submittedName>
</protein>
<name>A0A8S5MFE3_9VIRU</name>
<evidence type="ECO:0000256" key="1">
    <source>
        <dbReference type="SAM" id="MobiDB-lite"/>
    </source>
</evidence>
<accession>A0A8S5MFE3</accession>
<evidence type="ECO:0000313" key="2">
    <source>
        <dbReference type="EMBL" id="DAD80912.1"/>
    </source>
</evidence>
<feature type="region of interest" description="Disordered" evidence="1">
    <location>
        <begin position="344"/>
        <end position="372"/>
    </location>
</feature>
<sequence>MANKGPRLPDIETVKSMMKSGHTDSLTPIRAACKRFLRINDEQLALQRYKWYNLFPELSGELIERILYYRGQGMLFYIRALEKFYFLPYCLDGTIDVYGRYTKVKPIPFMGKSDAGSSDDPKYAIDILIGSQSRIPVYDLQDMSISIDEFLDTRCILLHDYCKQLSQTVLPRQEINEVLIEIESNILPYVNTLLSNSTGVAGLRVNDSDEQASVEDASQTAQLAALNAKRWIAIQGTLNFQDLSIPSGVRAEDMLMAMQSIDNIRLGTYGLDNGGIFEKKAHLLNAEAEMNTGGSSLVMEDGLYQRQRFCDLVNNYLLIPLGFSPEALMDCQISEAAAGADRDFDGIIGNEGNTDGNAPPNVGIEGDQSDGD</sequence>
<reference evidence="2" key="1">
    <citation type="journal article" date="2021" name="Proc. Natl. Acad. Sci. U.S.A.">
        <title>A Catalog of Tens of Thousands of Viruses from Human Metagenomes Reveals Hidden Associations with Chronic Diseases.</title>
        <authorList>
            <person name="Tisza M.J."/>
            <person name="Buck C.B."/>
        </authorList>
    </citation>
    <scope>NUCLEOTIDE SEQUENCE</scope>
    <source>
        <strain evidence="2">CtK6s94</strain>
    </source>
</reference>
<proteinExistence type="predicted"/>
<dbReference type="EMBL" id="BK014891">
    <property type="protein sequence ID" value="DAD80912.1"/>
    <property type="molecule type" value="Genomic_DNA"/>
</dbReference>